<dbReference type="PRINTS" id="PR00145">
    <property type="entry name" value="ARGSUCLYASE"/>
</dbReference>
<evidence type="ECO:0000256" key="5">
    <source>
        <dbReference type="ARBA" id="ARBA00022571"/>
    </source>
</evidence>
<comment type="pathway">
    <text evidence="2">Amino-acid biosynthesis; L-arginine biosynthesis; L-arginine from L-ornithine and carbamoyl phosphate: step 3/3.</text>
</comment>
<evidence type="ECO:0000259" key="6">
    <source>
        <dbReference type="Pfam" id="PF00206"/>
    </source>
</evidence>
<dbReference type="AlphaFoldDB" id="A0A2C6DLT2"/>
<dbReference type="GO" id="GO:0005829">
    <property type="term" value="C:cytosol"/>
    <property type="evidence" value="ECO:0007669"/>
    <property type="project" value="TreeGrafter"/>
</dbReference>
<evidence type="ECO:0000256" key="4">
    <source>
        <dbReference type="ARBA" id="ARBA00012338"/>
    </source>
</evidence>
<dbReference type="EMBL" id="PDDX01000001">
    <property type="protein sequence ID" value="PHI29415.1"/>
    <property type="molecule type" value="Genomic_DNA"/>
</dbReference>
<dbReference type="EC" id="4.3.2.1" evidence="4"/>
<keyword evidence="5" id="KW-0055">Arginine biosynthesis</keyword>
<dbReference type="PANTHER" id="PTHR43814:SF1">
    <property type="entry name" value="ARGININOSUCCINATE LYASE"/>
    <property type="match status" value="1"/>
</dbReference>
<keyword evidence="8" id="KW-1185">Reference proteome</keyword>
<comment type="catalytic activity">
    <reaction evidence="1">
        <text>2-(N(omega)-L-arginino)succinate = fumarate + L-arginine</text>
        <dbReference type="Rhea" id="RHEA:24020"/>
        <dbReference type="ChEBI" id="CHEBI:29806"/>
        <dbReference type="ChEBI" id="CHEBI:32682"/>
        <dbReference type="ChEBI" id="CHEBI:57472"/>
        <dbReference type="EC" id="4.3.2.1"/>
    </reaction>
</comment>
<dbReference type="PANTHER" id="PTHR43814">
    <property type="entry name" value="ARGININOSUCCINATE LYASE"/>
    <property type="match status" value="1"/>
</dbReference>
<evidence type="ECO:0000256" key="3">
    <source>
        <dbReference type="ARBA" id="ARBA00005552"/>
    </source>
</evidence>
<evidence type="ECO:0000313" key="7">
    <source>
        <dbReference type="EMBL" id="PHI29415.1"/>
    </source>
</evidence>
<keyword evidence="5" id="KW-0028">Amino-acid biosynthesis</keyword>
<dbReference type="InterPro" id="IPR008948">
    <property type="entry name" value="L-Aspartase-like"/>
</dbReference>
<dbReference type="Proteomes" id="UP000224974">
    <property type="component" value="Unassembled WGS sequence"/>
</dbReference>
<dbReference type="Gene3D" id="1.10.275.10">
    <property type="entry name" value="Fumarase/aspartase (N-terminal domain)"/>
    <property type="match status" value="1"/>
</dbReference>
<dbReference type="STRING" id="1111728.GCA_000427805_03552"/>
<dbReference type="SUPFAM" id="SSF48557">
    <property type="entry name" value="L-aspartase-like"/>
    <property type="match status" value="1"/>
</dbReference>
<proteinExistence type="inferred from homology"/>
<accession>A0A2C6DLT2</accession>
<comment type="similarity">
    <text evidence="3">In the N-terminal section; belongs to the lyase 1 family. Argininosuccinate lyase subfamily.</text>
</comment>
<feature type="domain" description="Fumarate lyase N-terminal" evidence="6">
    <location>
        <begin position="86"/>
        <end position="294"/>
    </location>
</feature>
<sequence length="494" mass="55024">MVISTIPWGRDLPHSTSDEAEAKNWGYWQNQINRASLVMLLEVGIISRQEARAIAGAQLDAEAKQAEPDVEPFTDIMPLEKLLIEQCGQMATLIHTGRSRQDIFATLNQARLRLSVLDFAQNLNLLRENILNIAKDNVETWMPAYTNGVQAMPITLGFYFWAFLESFERDFDRIREAWQRINRSALGSAVLANSHWPIDRSRLAELLGFDGPIVNGLDSTQVSLFDIPVEAAGIAQNVAIRMTTLMQDIAQQYSQIRPWLLLDSSAAYSSSAMPQKRNPGIIQKTRAKASDVIGAAHTAVIRAHNLQLGMYDNKESVSEDNSAVFVHAVHMLQLANWAFSMLKVLPERALEELNNDWTCTMALAETLQHVHAVPFRVGHHFASDMVTVAREDGYLPTTFPYAKAVEIYAQVTAQLDWHDGALPLTEMQFRETLSPAHVVSTLQGPGSPAPQSTSVGLKNIEQKLEADKAWLNEKQGALNTKDNLLDSLFKALAQ</sequence>
<name>A0A2C6DLT2_9GAMM</name>
<dbReference type="RefSeq" id="WP_029095626.1">
    <property type="nucleotide sequence ID" value="NZ_PDDX01000001.1"/>
</dbReference>
<organism evidence="7 8">
    <name type="scientific">Budvicia aquatica</name>
    <dbReference type="NCBI Taxonomy" id="82979"/>
    <lineage>
        <taxon>Bacteria</taxon>
        <taxon>Pseudomonadati</taxon>
        <taxon>Pseudomonadota</taxon>
        <taxon>Gammaproteobacteria</taxon>
        <taxon>Enterobacterales</taxon>
        <taxon>Budviciaceae</taxon>
        <taxon>Budvicia</taxon>
    </lineage>
</organism>
<reference evidence="8" key="1">
    <citation type="submission" date="2017-09" db="EMBL/GenBank/DDBJ databases">
        <title>FDA dAtabase for Regulatory Grade micrObial Sequences (FDA-ARGOS): Supporting development and validation of Infectious Disease Dx tests.</title>
        <authorList>
            <person name="Minogue T."/>
            <person name="Wolcott M."/>
            <person name="Wasieloski L."/>
            <person name="Aguilar W."/>
            <person name="Moore D."/>
            <person name="Tallon L."/>
            <person name="Sadzewicz L."/>
            <person name="Ott S."/>
            <person name="Zhao X."/>
            <person name="Nagaraj S."/>
            <person name="Vavikolanu K."/>
            <person name="Aluvathingal J."/>
            <person name="Nadendla S."/>
            <person name="Sichtig H."/>
        </authorList>
    </citation>
    <scope>NUCLEOTIDE SEQUENCE [LARGE SCALE GENOMIC DNA]</scope>
    <source>
        <strain evidence="8">FDAARGOS_387</strain>
    </source>
</reference>
<dbReference type="InterPro" id="IPR009049">
    <property type="entry name" value="Argininosuccinate_lyase"/>
</dbReference>
<dbReference type="InterPro" id="IPR024083">
    <property type="entry name" value="Fumarase/histidase_N"/>
</dbReference>
<dbReference type="GO" id="GO:0004056">
    <property type="term" value="F:argininosuccinate lyase activity"/>
    <property type="evidence" value="ECO:0007669"/>
    <property type="project" value="UniProtKB-EC"/>
</dbReference>
<gene>
    <name evidence="7" type="ORF">CRN84_08765</name>
</gene>
<dbReference type="GO" id="GO:0042450">
    <property type="term" value="P:L-arginine biosynthetic process via ornithine"/>
    <property type="evidence" value="ECO:0007669"/>
    <property type="project" value="InterPro"/>
</dbReference>
<dbReference type="PRINTS" id="PR00149">
    <property type="entry name" value="FUMRATELYASE"/>
</dbReference>
<dbReference type="Gene3D" id="1.10.40.30">
    <property type="entry name" value="Fumarase/aspartase (C-terminal domain)"/>
    <property type="match status" value="1"/>
</dbReference>
<keyword evidence="7" id="KW-0456">Lyase</keyword>
<dbReference type="Gene3D" id="1.20.200.10">
    <property type="entry name" value="Fumarase/aspartase (Central domain)"/>
    <property type="match status" value="1"/>
</dbReference>
<protein>
    <recommendedName>
        <fullName evidence="4">argininosuccinate lyase</fullName>
        <ecNumber evidence="4">4.3.2.1</ecNumber>
    </recommendedName>
</protein>
<dbReference type="Pfam" id="PF00206">
    <property type="entry name" value="Lyase_1"/>
    <property type="match status" value="1"/>
</dbReference>
<dbReference type="InterPro" id="IPR000362">
    <property type="entry name" value="Fumarate_lyase_fam"/>
</dbReference>
<comment type="caution">
    <text evidence="7">The sequence shown here is derived from an EMBL/GenBank/DDBJ whole genome shotgun (WGS) entry which is preliminary data.</text>
</comment>
<evidence type="ECO:0000256" key="1">
    <source>
        <dbReference type="ARBA" id="ARBA00000985"/>
    </source>
</evidence>
<dbReference type="OrthoDB" id="9769623at2"/>
<dbReference type="UniPathway" id="UPA00068">
    <property type="reaction ID" value="UER00114"/>
</dbReference>
<evidence type="ECO:0000313" key="8">
    <source>
        <dbReference type="Proteomes" id="UP000224974"/>
    </source>
</evidence>
<dbReference type="InterPro" id="IPR022761">
    <property type="entry name" value="Fumarate_lyase_N"/>
</dbReference>
<evidence type="ECO:0000256" key="2">
    <source>
        <dbReference type="ARBA" id="ARBA00004941"/>
    </source>
</evidence>